<reference evidence="1 2" key="1">
    <citation type="submission" date="2015-01" db="EMBL/GenBank/DDBJ databases">
        <title>Evolution of Trichinella species and genotypes.</title>
        <authorList>
            <person name="Korhonen P.K."/>
            <person name="Edoardo P."/>
            <person name="Giuseppe L.R."/>
            <person name="Gasser R.B."/>
        </authorList>
    </citation>
    <scope>NUCLEOTIDE SEQUENCE [LARGE SCALE GENOMIC DNA]</scope>
    <source>
        <strain evidence="1">ISS417</strain>
    </source>
</reference>
<dbReference type="EMBL" id="JYDJ01003338">
    <property type="protein sequence ID" value="KRX29407.1"/>
    <property type="molecule type" value="Genomic_DNA"/>
</dbReference>
<organism evidence="1 2">
    <name type="scientific">Trichinella murrelli</name>
    <dbReference type="NCBI Taxonomy" id="144512"/>
    <lineage>
        <taxon>Eukaryota</taxon>
        <taxon>Metazoa</taxon>
        <taxon>Ecdysozoa</taxon>
        <taxon>Nematoda</taxon>
        <taxon>Enoplea</taxon>
        <taxon>Dorylaimia</taxon>
        <taxon>Trichinellida</taxon>
        <taxon>Trichinellidae</taxon>
        <taxon>Trichinella</taxon>
    </lineage>
</organism>
<evidence type="ECO:0000313" key="1">
    <source>
        <dbReference type="EMBL" id="KRX29407.1"/>
    </source>
</evidence>
<accession>A0A0V0SQU0</accession>
<dbReference type="AlphaFoldDB" id="A0A0V0SQU0"/>
<keyword evidence="2" id="KW-1185">Reference proteome</keyword>
<evidence type="ECO:0000313" key="2">
    <source>
        <dbReference type="Proteomes" id="UP000055048"/>
    </source>
</evidence>
<sequence>MAVTALGMTSLPHSNQTLQPKRISLAFINILPHGDQSMQQ</sequence>
<proteinExistence type="predicted"/>
<comment type="caution">
    <text evidence="1">The sequence shown here is derived from an EMBL/GenBank/DDBJ whole genome shotgun (WGS) entry which is preliminary data.</text>
</comment>
<gene>
    <name evidence="1" type="ORF">T05_8206</name>
</gene>
<protein>
    <submittedName>
        <fullName evidence="1">Uncharacterized protein</fullName>
    </submittedName>
</protein>
<name>A0A0V0SQU0_9BILA</name>
<dbReference type="Proteomes" id="UP000055048">
    <property type="component" value="Unassembled WGS sequence"/>
</dbReference>